<sequence>MVGIPQETSSLFTTFHQYPPISPKRLVLSIQIKHEAARKSYQPDVKSAVGFRNIVVHSYLEVDLEKAHTFIRNELVDFDLYTQAIYEYLKKSDTTY</sequence>
<dbReference type="EMBL" id="DNHX01000005">
    <property type="protein sequence ID" value="HAZ29219.1"/>
    <property type="molecule type" value="Genomic_DNA"/>
</dbReference>
<comment type="similarity">
    <text evidence="4">Belongs to the HepT RNase toxin family.</text>
</comment>
<evidence type="ECO:0000256" key="4">
    <source>
        <dbReference type="ARBA" id="ARBA00024207"/>
    </source>
</evidence>
<evidence type="ECO:0000313" key="6">
    <source>
        <dbReference type="Proteomes" id="UP000264072"/>
    </source>
</evidence>
<name>A0A351JSE9_UNCKA</name>
<evidence type="ECO:0000256" key="3">
    <source>
        <dbReference type="ARBA" id="ARBA00022801"/>
    </source>
</evidence>
<dbReference type="Gene3D" id="1.20.120.580">
    <property type="entry name" value="bsu32300-like"/>
    <property type="match status" value="1"/>
</dbReference>
<keyword evidence="3" id="KW-0378">Hydrolase</keyword>
<dbReference type="Proteomes" id="UP000264072">
    <property type="component" value="Unassembled WGS sequence"/>
</dbReference>
<evidence type="ECO:0000256" key="1">
    <source>
        <dbReference type="ARBA" id="ARBA00022649"/>
    </source>
</evidence>
<accession>A0A351JSE9</accession>
<dbReference type="GO" id="GO:0004540">
    <property type="term" value="F:RNA nuclease activity"/>
    <property type="evidence" value="ECO:0007669"/>
    <property type="project" value="InterPro"/>
</dbReference>
<dbReference type="AlphaFoldDB" id="A0A351JSE9"/>
<proteinExistence type="inferred from homology"/>
<evidence type="ECO:0008006" key="7">
    <source>
        <dbReference type="Google" id="ProtNLM"/>
    </source>
</evidence>
<evidence type="ECO:0000256" key="2">
    <source>
        <dbReference type="ARBA" id="ARBA00022722"/>
    </source>
</evidence>
<dbReference type="GO" id="GO:0110001">
    <property type="term" value="C:toxin-antitoxin complex"/>
    <property type="evidence" value="ECO:0007669"/>
    <property type="project" value="InterPro"/>
</dbReference>
<organism evidence="5 6">
    <name type="scientific">candidate division WWE3 bacterium</name>
    <dbReference type="NCBI Taxonomy" id="2053526"/>
    <lineage>
        <taxon>Bacteria</taxon>
        <taxon>Katanobacteria</taxon>
    </lineage>
</organism>
<keyword evidence="1" id="KW-1277">Toxin-antitoxin system</keyword>
<dbReference type="Pfam" id="PF01934">
    <property type="entry name" value="HepT-like"/>
    <property type="match status" value="1"/>
</dbReference>
<protein>
    <recommendedName>
        <fullName evidence="7">DUF86 domain-containing protein</fullName>
    </recommendedName>
</protein>
<dbReference type="GO" id="GO:0016787">
    <property type="term" value="F:hydrolase activity"/>
    <property type="evidence" value="ECO:0007669"/>
    <property type="project" value="UniProtKB-KW"/>
</dbReference>
<dbReference type="InterPro" id="IPR037038">
    <property type="entry name" value="HepT-like_sf"/>
</dbReference>
<gene>
    <name evidence="5" type="ORF">DCY43_00485</name>
</gene>
<evidence type="ECO:0000313" key="5">
    <source>
        <dbReference type="EMBL" id="HAZ29219.1"/>
    </source>
</evidence>
<comment type="caution">
    <text evidence="5">The sequence shown here is derived from an EMBL/GenBank/DDBJ whole genome shotgun (WGS) entry which is preliminary data.</text>
</comment>
<keyword evidence="2" id="KW-0540">Nuclease</keyword>
<dbReference type="InterPro" id="IPR008201">
    <property type="entry name" value="HepT-like"/>
</dbReference>
<reference evidence="5 6" key="1">
    <citation type="journal article" date="2018" name="Nat. Biotechnol.">
        <title>A standardized bacterial taxonomy based on genome phylogeny substantially revises the tree of life.</title>
        <authorList>
            <person name="Parks D.H."/>
            <person name="Chuvochina M."/>
            <person name="Waite D.W."/>
            <person name="Rinke C."/>
            <person name="Skarshewski A."/>
            <person name="Chaumeil P.A."/>
            <person name="Hugenholtz P."/>
        </authorList>
    </citation>
    <scope>NUCLEOTIDE SEQUENCE [LARGE SCALE GENOMIC DNA]</scope>
    <source>
        <strain evidence="5">UBA10185</strain>
    </source>
</reference>